<name>A0A9D4LI73_DREPO</name>
<dbReference type="Proteomes" id="UP000828390">
    <property type="component" value="Unassembled WGS sequence"/>
</dbReference>
<organism evidence="2 3">
    <name type="scientific">Dreissena polymorpha</name>
    <name type="common">Zebra mussel</name>
    <name type="synonym">Mytilus polymorpha</name>
    <dbReference type="NCBI Taxonomy" id="45954"/>
    <lineage>
        <taxon>Eukaryota</taxon>
        <taxon>Metazoa</taxon>
        <taxon>Spiralia</taxon>
        <taxon>Lophotrochozoa</taxon>
        <taxon>Mollusca</taxon>
        <taxon>Bivalvia</taxon>
        <taxon>Autobranchia</taxon>
        <taxon>Heteroconchia</taxon>
        <taxon>Euheterodonta</taxon>
        <taxon>Imparidentia</taxon>
        <taxon>Neoheterodontei</taxon>
        <taxon>Myida</taxon>
        <taxon>Dreissenoidea</taxon>
        <taxon>Dreissenidae</taxon>
        <taxon>Dreissena</taxon>
    </lineage>
</organism>
<feature type="compositionally biased region" description="Basic and acidic residues" evidence="1">
    <location>
        <begin position="16"/>
        <end position="32"/>
    </location>
</feature>
<sequence length="50" mass="5833">MLICIFSLAKPRRKRLSYEEQKKHKPSPHDESFPTALDDGFLLDEDKSIT</sequence>
<dbReference type="AlphaFoldDB" id="A0A9D4LI73"/>
<dbReference type="EMBL" id="JAIWYP010000003">
    <property type="protein sequence ID" value="KAH3859147.1"/>
    <property type="molecule type" value="Genomic_DNA"/>
</dbReference>
<evidence type="ECO:0000313" key="2">
    <source>
        <dbReference type="EMBL" id="KAH3859147.1"/>
    </source>
</evidence>
<proteinExistence type="predicted"/>
<gene>
    <name evidence="2" type="ORF">DPMN_101863</name>
</gene>
<evidence type="ECO:0000256" key="1">
    <source>
        <dbReference type="SAM" id="MobiDB-lite"/>
    </source>
</evidence>
<comment type="caution">
    <text evidence="2">The sequence shown here is derived from an EMBL/GenBank/DDBJ whole genome shotgun (WGS) entry which is preliminary data.</text>
</comment>
<reference evidence="2" key="1">
    <citation type="journal article" date="2019" name="bioRxiv">
        <title>The Genome of the Zebra Mussel, Dreissena polymorpha: A Resource for Invasive Species Research.</title>
        <authorList>
            <person name="McCartney M.A."/>
            <person name="Auch B."/>
            <person name="Kono T."/>
            <person name="Mallez S."/>
            <person name="Zhang Y."/>
            <person name="Obille A."/>
            <person name="Becker A."/>
            <person name="Abrahante J.E."/>
            <person name="Garbe J."/>
            <person name="Badalamenti J.P."/>
            <person name="Herman A."/>
            <person name="Mangelson H."/>
            <person name="Liachko I."/>
            <person name="Sullivan S."/>
            <person name="Sone E.D."/>
            <person name="Koren S."/>
            <person name="Silverstein K.A.T."/>
            <person name="Beckman K.B."/>
            <person name="Gohl D.M."/>
        </authorList>
    </citation>
    <scope>NUCLEOTIDE SEQUENCE</scope>
    <source>
        <strain evidence="2">Duluth1</strain>
        <tissue evidence="2">Whole animal</tissue>
    </source>
</reference>
<evidence type="ECO:0000313" key="3">
    <source>
        <dbReference type="Proteomes" id="UP000828390"/>
    </source>
</evidence>
<reference evidence="2" key="2">
    <citation type="submission" date="2020-11" db="EMBL/GenBank/DDBJ databases">
        <authorList>
            <person name="McCartney M.A."/>
            <person name="Auch B."/>
            <person name="Kono T."/>
            <person name="Mallez S."/>
            <person name="Becker A."/>
            <person name="Gohl D.M."/>
            <person name="Silverstein K.A.T."/>
            <person name="Koren S."/>
            <person name="Bechman K.B."/>
            <person name="Herman A."/>
            <person name="Abrahante J.E."/>
            <person name="Garbe J."/>
        </authorList>
    </citation>
    <scope>NUCLEOTIDE SEQUENCE</scope>
    <source>
        <strain evidence="2">Duluth1</strain>
        <tissue evidence="2">Whole animal</tissue>
    </source>
</reference>
<keyword evidence="3" id="KW-1185">Reference proteome</keyword>
<accession>A0A9D4LI73</accession>
<protein>
    <submittedName>
        <fullName evidence="2">Uncharacterized protein</fullName>
    </submittedName>
</protein>
<feature type="region of interest" description="Disordered" evidence="1">
    <location>
        <begin position="12"/>
        <end position="50"/>
    </location>
</feature>